<organism evidence="2 3">
    <name type="scientific">Kribbella alba</name>
    <dbReference type="NCBI Taxonomy" id="190197"/>
    <lineage>
        <taxon>Bacteria</taxon>
        <taxon>Bacillati</taxon>
        <taxon>Actinomycetota</taxon>
        <taxon>Actinomycetes</taxon>
        <taxon>Propionibacteriales</taxon>
        <taxon>Kribbellaceae</taxon>
        <taxon>Kribbella</taxon>
    </lineage>
</organism>
<reference evidence="2 3" key="1">
    <citation type="journal article" date="2019" name="Int. J. Syst. Evol. Microbiol.">
        <title>The Global Catalogue of Microorganisms (GCM) 10K type strain sequencing project: providing services to taxonomists for standard genome sequencing and annotation.</title>
        <authorList>
            <consortium name="The Broad Institute Genomics Platform"/>
            <consortium name="The Broad Institute Genome Sequencing Center for Infectious Disease"/>
            <person name="Wu L."/>
            <person name="Ma J."/>
        </authorList>
    </citation>
    <scope>NUCLEOTIDE SEQUENCE [LARGE SCALE GENOMIC DNA]</scope>
    <source>
        <strain evidence="2 3">JCM 14306</strain>
    </source>
</reference>
<evidence type="ECO:0000256" key="1">
    <source>
        <dbReference type="SAM" id="MobiDB-lite"/>
    </source>
</evidence>
<keyword evidence="3" id="KW-1185">Reference proteome</keyword>
<feature type="compositionally biased region" description="Low complexity" evidence="1">
    <location>
        <begin position="54"/>
        <end position="67"/>
    </location>
</feature>
<comment type="caution">
    <text evidence="2">The sequence shown here is derived from an EMBL/GenBank/DDBJ whole genome shotgun (WGS) entry which is preliminary data.</text>
</comment>
<proteinExistence type="predicted"/>
<sequence>MPVVGISAAAVVAAVAMVAQLRTDDDQGARPIPTTSAEQTPSVAPTTSAVQTRQTPSAAPTTKSTSAAQAAAEVVRTCTAEMRSTEAMVGAVRIAATHWREHVQAQTDLIAGKNTTATTTAIWKRTRLAGPGDITRVSLATANLKNQAGCAKLRGPAATSCSQRKAAMEVAITTGRAAAQDWANHLSMMAAHASGDLGAIHAQQRWIDQWRAAPKNLDAFAQAAAALSKAPGCAPA</sequence>
<name>A0ABN2FEP7_9ACTN</name>
<protein>
    <submittedName>
        <fullName evidence="2">Uncharacterized protein</fullName>
    </submittedName>
</protein>
<dbReference type="Proteomes" id="UP001501319">
    <property type="component" value="Unassembled WGS sequence"/>
</dbReference>
<feature type="compositionally biased region" description="Polar residues" evidence="1">
    <location>
        <begin position="33"/>
        <end position="53"/>
    </location>
</feature>
<gene>
    <name evidence="2" type="ORF">GCM10009744_36980</name>
</gene>
<accession>A0ABN2FEP7</accession>
<evidence type="ECO:0000313" key="2">
    <source>
        <dbReference type="EMBL" id="GAA1643350.1"/>
    </source>
</evidence>
<evidence type="ECO:0000313" key="3">
    <source>
        <dbReference type="Proteomes" id="UP001501319"/>
    </source>
</evidence>
<feature type="region of interest" description="Disordered" evidence="1">
    <location>
        <begin position="26"/>
        <end position="67"/>
    </location>
</feature>
<dbReference type="EMBL" id="BAAANE010000007">
    <property type="protein sequence ID" value="GAA1643350.1"/>
    <property type="molecule type" value="Genomic_DNA"/>
</dbReference>